<proteinExistence type="predicted"/>
<accession>A0ABS1TPQ5</accession>
<evidence type="ECO:0000313" key="2">
    <source>
        <dbReference type="Proteomes" id="UP000623967"/>
    </source>
</evidence>
<evidence type="ECO:0000313" key="1">
    <source>
        <dbReference type="EMBL" id="MBL4952211.1"/>
    </source>
</evidence>
<keyword evidence="2" id="KW-1185">Reference proteome</keyword>
<dbReference type="EMBL" id="JAESWB010000134">
    <property type="protein sequence ID" value="MBL4952211.1"/>
    <property type="molecule type" value="Genomic_DNA"/>
</dbReference>
<protein>
    <submittedName>
        <fullName evidence="1">Uncharacterized protein</fullName>
    </submittedName>
</protein>
<reference evidence="1 2" key="1">
    <citation type="submission" date="2021-01" db="EMBL/GenBank/DDBJ databases">
        <title>Genome public.</title>
        <authorList>
            <person name="Liu C."/>
            <person name="Sun Q."/>
        </authorList>
    </citation>
    <scope>NUCLEOTIDE SEQUENCE [LARGE SCALE GENOMIC DNA]</scope>
    <source>
        <strain evidence="1 2">YIM B02564</strain>
    </source>
</reference>
<dbReference type="Proteomes" id="UP000623967">
    <property type="component" value="Unassembled WGS sequence"/>
</dbReference>
<organism evidence="1 2">
    <name type="scientific">Neobacillus paridis</name>
    <dbReference type="NCBI Taxonomy" id="2803862"/>
    <lineage>
        <taxon>Bacteria</taxon>
        <taxon>Bacillati</taxon>
        <taxon>Bacillota</taxon>
        <taxon>Bacilli</taxon>
        <taxon>Bacillales</taxon>
        <taxon>Bacillaceae</taxon>
        <taxon>Neobacillus</taxon>
    </lineage>
</organism>
<comment type="caution">
    <text evidence="1">The sequence shown here is derived from an EMBL/GenBank/DDBJ whole genome shotgun (WGS) entry which is preliminary data.</text>
</comment>
<name>A0ABS1TPQ5_9BACI</name>
<dbReference type="RefSeq" id="WP_202653487.1">
    <property type="nucleotide sequence ID" value="NZ_JAESWB010000134.1"/>
</dbReference>
<sequence length="80" mass="9243">MDISAEYILRLLLQEGISFSITQSGFVFKDVLEQKRANEILQTNHLPICFPIHTTIVRTIPLGLYQKVHPKSKLYRPVHP</sequence>
<gene>
    <name evidence="1" type="ORF">JK635_08310</name>
</gene>